<gene>
    <name evidence="1" type="ORF">GGB84_000596</name>
</gene>
<protein>
    <submittedName>
        <fullName evidence="1">Uncharacterized protein</fullName>
    </submittedName>
</protein>
<dbReference type="AlphaFoldDB" id="A0A789MBZ5"/>
<accession>A0A789MBZ5</accession>
<dbReference type="EMBL" id="DAAYTU010000003">
    <property type="protein sequence ID" value="HAG5769004.1"/>
    <property type="molecule type" value="Genomic_DNA"/>
</dbReference>
<name>A0A789MBZ5_ECOLX</name>
<organism evidence="1">
    <name type="scientific">Escherichia coli</name>
    <dbReference type="NCBI Taxonomy" id="562"/>
    <lineage>
        <taxon>Bacteria</taxon>
        <taxon>Pseudomonadati</taxon>
        <taxon>Pseudomonadota</taxon>
        <taxon>Gammaproteobacteria</taxon>
        <taxon>Enterobacterales</taxon>
        <taxon>Enterobacteriaceae</taxon>
        <taxon>Escherichia</taxon>
    </lineage>
</organism>
<proteinExistence type="predicted"/>
<sequence>MMIDLTPNLNSAGLLNLIPEDTLSDIRKQACVGFAKIRIGNVIVSIRSMPISGYFTGEINTEDLTEDALQIALNHINYIERSLNNGFSGCEVKVLHKMDLEYQTSLLVKNKT</sequence>
<comment type="caution">
    <text evidence="1">The sequence shown here is derived from an EMBL/GenBank/DDBJ whole genome shotgun (WGS) entry which is preliminary data.</text>
</comment>
<reference evidence="1" key="1">
    <citation type="journal article" date="2018" name="Genome Biol.">
        <title>SKESA: strategic k-mer extension for scrupulous assemblies.</title>
        <authorList>
            <person name="Souvorov A."/>
            <person name="Agarwala R."/>
            <person name="Lipman D.J."/>
        </authorList>
    </citation>
    <scope>NUCLEOTIDE SEQUENCE [LARGE SCALE GENOMIC DNA]</scope>
    <source>
        <strain evidence="1">1839</strain>
    </source>
</reference>
<evidence type="ECO:0000313" key="1">
    <source>
        <dbReference type="EMBL" id="HAG5769004.1"/>
    </source>
</evidence>
<reference evidence="1" key="2">
    <citation type="submission" date="2020-02" db="EMBL/GenBank/DDBJ databases">
        <authorList>
            <consortium name="NCBI Pathogen Detection Project"/>
        </authorList>
    </citation>
    <scope>NUCLEOTIDE SEQUENCE</scope>
    <source>
        <strain evidence="1">1839</strain>
    </source>
</reference>